<evidence type="ECO:0000256" key="1">
    <source>
        <dbReference type="ARBA" id="ARBA00012797"/>
    </source>
</evidence>
<keyword evidence="3" id="KW-0489">Methyltransferase</keyword>
<accession>A0A2N5TN14</accession>
<dbReference type="Gene3D" id="3.40.1280.30">
    <property type="match status" value="1"/>
</dbReference>
<evidence type="ECO:0000259" key="10">
    <source>
        <dbReference type="PROSITE" id="PS51675"/>
    </source>
</evidence>
<dbReference type="Proteomes" id="UP000235392">
    <property type="component" value="Unassembled WGS sequence"/>
</dbReference>
<dbReference type="InterPro" id="IPR038459">
    <property type="entry name" value="MT_TRM10-typ_sf"/>
</dbReference>
<proteinExistence type="predicted"/>
<evidence type="ECO:0000256" key="9">
    <source>
        <dbReference type="SAM" id="MobiDB-lite"/>
    </source>
</evidence>
<dbReference type="InterPro" id="IPR007356">
    <property type="entry name" value="tRNA_m1G_MeTrfase_euk"/>
</dbReference>
<dbReference type="GO" id="GO:0052905">
    <property type="term" value="F:tRNA (guanosine(9)-N1)-methyltransferase activity"/>
    <property type="evidence" value="ECO:0007669"/>
    <property type="project" value="UniProtKB-EC"/>
</dbReference>
<comment type="caution">
    <text evidence="11">The sequence shown here is derived from an EMBL/GenBank/DDBJ whole genome shotgun (WGS) entry which is preliminary data.</text>
</comment>
<dbReference type="AlphaFoldDB" id="A0A2N5TN14"/>
<feature type="compositionally biased region" description="Basic and acidic residues" evidence="9">
    <location>
        <begin position="215"/>
        <end position="237"/>
    </location>
</feature>
<keyword evidence="4" id="KW-0808">Transferase</keyword>
<reference evidence="11 12" key="1">
    <citation type="submission" date="2017-11" db="EMBL/GenBank/DDBJ databases">
        <title>De novo assembly and phasing of dikaryotic genomes from two isolates of Puccinia coronata f. sp. avenae, the causal agent of oat crown rust.</title>
        <authorList>
            <person name="Miller M.E."/>
            <person name="Zhang Y."/>
            <person name="Omidvar V."/>
            <person name="Sperschneider J."/>
            <person name="Schwessinger B."/>
            <person name="Raley C."/>
            <person name="Palmer J.M."/>
            <person name="Garnica D."/>
            <person name="Upadhyaya N."/>
            <person name="Rathjen J."/>
            <person name="Taylor J.M."/>
            <person name="Park R.F."/>
            <person name="Dodds P.N."/>
            <person name="Hirsch C.D."/>
            <person name="Kianian S.F."/>
            <person name="Figueroa M."/>
        </authorList>
    </citation>
    <scope>NUCLEOTIDE SEQUENCE [LARGE SCALE GENOMIC DNA]</scope>
    <source>
        <strain evidence="11">12SD80</strain>
    </source>
</reference>
<evidence type="ECO:0000256" key="3">
    <source>
        <dbReference type="ARBA" id="ARBA00022603"/>
    </source>
</evidence>
<name>A0A2N5TN14_9BASI</name>
<sequence>MEQEQEEHTTTTTTTTTTSKNVSKNQIKKQIKRQLMLEERPARRAAERERKKLKKAELKKQKQKNNQQQPTQSSAEEQQDRKSTVIFPSVVALDCRFDDKMSEKEIISLDRQIAHSYSINRKANVQFESLLCTSFNGRLSERFVKNDSQYLKWKSVQFTSQSLDDIVSRRNTGVESTGETLINEGNIENQIIATSSSSSSSSSSQDKEKMEIAINQDGHHPREEDTPQDPPKVETDHTTNPSIDPCHPKLHHPVLREELLDKQNVIYLTADSENVLTCIEPNKVYVIGALVDRNRYKNLCLDLAVQHNFQHAQLPINQYFSQLKTRKVLTVNQVLEILISYLDNQDWEKAFERVIPSRKL</sequence>
<dbReference type="PROSITE" id="PS51675">
    <property type="entry name" value="SAM_MT_TRM10"/>
    <property type="match status" value="1"/>
</dbReference>
<organism evidence="11 12">
    <name type="scientific">Puccinia coronata f. sp. avenae</name>
    <dbReference type="NCBI Taxonomy" id="200324"/>
    <lineage>
        <taxon>Eukaryota</taxon>
        <taxon>Fungi</taxon>
        <taxon>Dikarya</taxon>
        <taxon>Basidiomycota</taxon>
        <taxon>Pucciniomycotina</taxon>
        <taxon>Pucciniomycetes</taxon>
        <taxon>Pucciniales</taxon>
        <taxon>Pucciniaceae</taxon>
        <taxon>Puccinia</taxon>
    </lineage>
</organism>
<evidence type="ECO:0000256" key="7">
    <source>
        <dbReference type="ARBA" id="ARBA00032166"/>
    </source>
</evidence>
<evidence type="ECO:0000313" key="12">
    <source>
        <dbReference type="Proteomes" id="UP000235392"/>
    </source>
</evidence>
<evidence type="ECO:0000256" key="5">
    <source>
        <dbReference type="ARBA" id="ARBA00022691"/>
    </source>
</evidence>
<evidence type="ECO:0000256" key="6">
    <source>
        <dbReference type="ARBA" id="ARBA00031792"/>
    </source>
</evidence>
<dbReference type="PANTHER" id="PTHR13563">
    <property type="entry name" value="TRNA (GUANINE-9-) METHYLTRANSFERASE"/>
    <property type="match status" value="1"/>
</dbReference>
<keyword evidence="5" id="KW-0949">S-adenosyl-L-methionine</keyword>
<feature type="region of interest" description="Disordered" evidence="9">
    <location>
        <begin position="1"/>
        <end position="81"/>
    </location>
</feature>
<gene>
    <name evidence="11" type="ORF">PCASD_23014</name>
</gene>
<dbReference type="CDD" id="cd18089">
    <property type="entry name" value="SPOUT_Trm10-like"/>
    <property type="match status" value="1"/>
</dbReference>
<dbReference type="InterPro" id="IPR028564">
    <property type="entry name" value="MT_TRM10-typ"/>
</dbReference>
<evidence type="ECO:0000256" key="8">
    <source>
        <dbReference type="ARBA" id="ARBA00048434"/>
    </source>
</evidence>
<dbReference type="GO" id="GO:0005634">
    <property type="term" value="C:nucleus"/>
    <property type="evidence" value="ECO:0007669"/>
    <property type="project" value="TreeGrafter"/>
</dbReference>
<evidence type="ECO:0000313" key="11">
    <source>
        <dbReference type="EMBL" id="PLW26886.1"/>
    </source>
</evidence>
<protein>
    <recommendedName>
        <fullName evidence="2">tRNA (guanine(9)-N1)-methyltransferase</fullName>
        <ecNumber evidence="1">2.1.1.221</ecNumber>
    </recommendedName>
    <alternativeName>
        <fullName evidence="7">tRNA methyltransferase 10</fullName>
    </alternativeName>
    <alternativeName>
        <fullName evidence="6">tRNA(m1G9)-methyltransferase</fullName>
    </alternativeName>
</protein>
<comment type="catalytic activity">
    <reaction evidence="8">
        <text>guanosine(9) in tRNA + S-adenosyl-L-methionine = N(1)-methylguanosine(9) in tRNA + S-adenosyl-L-homocysteine + H(+)</text>
        <dbReference type="Rhea" id="RHEA:43156"/>
        <dbReference type="Rhea" id="RHEA-COMP:10367"/>
        <dbReference type="Rhea" id="RHEA-COMP:10368"/>
        <dbReference type="ChEBI" id="CHEBI:15378"/>
        <dbReference type="ChEBI" id="CHEBI:57856"/>
        <dbReference type="ChEBI" id="CHEBI:59789"/>
        <dbReference type="ChEBI" id="CHEBI:73542"/>
        <dbReference type="ChEBI" id="CHEBI:74269"/>
        <dbReference type="EC" id="2.1.1.221"/>
    </reaction>
</comment>
<dbReference type="PANTHER" id="PTHR13563:SF13">
    <property type="entry name" value="TRNA METHYLTRANSFERASE 10 HOMOLOG A"/>
    <property type="match status" value="1"/>
</dbReference>
<dbReference type="EMBL" id="PGCI01000437">
    <property type="protein sequence ID" value="PLW26886.1"/>
    <property type="molecule type" value="Genomic_DNA"/>
</dbReference>
<feature type="domain" description="SAM-dependent MTase TRM10-type" evidence="10">
    <location>
        <begin position="76"/>
        <end position="360"/>
    </location>
</feature>
<feature type="compositionally biased region" description="Basic and acidic residues" evidence="9">
    <location>
        <begin position="35"/>
        <end position="60"/>
    </location>
</feature>
<dbReference type="GO" id="GO:0002939">
    <property type="term" value="P:tRNA N1-guanine methylation"/>
    <property type="evidence" value="ECO:0007669"/>
    <property type="project" value="TreeGrafter"/>
</dbReference>
<dbReference type="GO" id="GO:0000049">
    <property type="term" value="F:tRNA binding"/>
    <property type="evidence" value="ECO:0007669"/>
    <property type="project" value="TreeGrafter"/>
</dbReference>
<dbReference type="EC" id="2.1.1.221" evidence="1"/>
<evidence type="ECO:0000256" key="4">
    <source>
        <dbReference type="ARBA" id="ARBA00022679"/>
    </source>
</evidence>
<feature type="region of interest" description="Disordered" evidence="9">
    <location>
        <begin position="215"/>
        <end position="249"/>
    </location>
</feature>
<evidence type="ECO:0000256" key="2">
    <source>
        <dbReference type="ARBA" id="ARBA00020451"/>
    </source>
</evidence>